<gene>
    <name evidence="1" type="ORF">BABA_03619</name>
</gene>
<dbReference type="AlphaFoldDB" id="K6DRF6"/>
<sequence length="122" mass="14299">MSFSQTEGDSKLRFSEEKKEITGFKKATNDERRTVDLMLFYVEQGVEFTSTFGYINERFYSSMVNMFDQVAIACDRDEELFRDFSSRIKKVLEDADGIGWGFDEALVESFYTINWVDVEEDE</sequence>
<dbReference type="eggNOG" id="ENOG50336CU">
    <property type="taxonomic scope" value="Bacteria"/>
</dbReference>
<proteinExistence type="predicted"/>
<comment type="caution">
    <text evidence="1">The sequence shown here is derived from an EMBL/GenBank/DDBJ whole genome shotgun (WGS) entry which is preliminary data.</text>
</comment>
<dbReference type="InterPro" id="IPR046153">
    <property type="entry name" value="DUF6155"/>
</dbReference>
<dbReference type="RefSeq" id="WP_007083761.1">
    <property type="nucleotide sequence ID" value="NZ_AJLS01000035.1"/>
</dbReference>
<dbReference type="STRING" id="1117379.BABA_03619"/>
<dbReference type="Pfam" id="PF19652">
    <property type="entry name" value="DUF6155"/>
    <property type="match status" value="1"/>
</dbReference>
<keyword evidence="2" id="KW-1185">Reference proteome</keyword>
<dbReference type="OrthoDB" id="9801392at2"/>
<evidence type="ECO:0000313" key="2">
    <source>
        <dbReference type="Proteomes" id="UP000006316"/>
    </source>
</evidence>
<dbReference type="PATRIC" id="fig|1117379.3.peg.741"/>
<organism evidence="1 2">
    <name type="scientific">Neobacillus bataviensis LMG 21833</name>
    <dbReference type="NCBI Taxonomy" id="1117379"/>
    <lineage>
        <taxon>Bacteria</taxon>
        <taxon>Bacillati</taxon>
        <taxon>Bacillota</taxon>
        <taxon>Bacilli</taxon>
        <taxon>Bacillales</taxon>
        <taxon>Bacillaceae</taxon>
        <taxon>Neobacillus</taxon>
    </lineage>
</organism>
<name>K6DRF6_9BACI</name>
<reference evidence="1 2" key="1">
    <citation type="journal article" date="2012" name="Front. Microbiol.">
        <title>Redundancy and modularity in membrane-associated dissimilatory nitrate reduction in Bacillus.</title>
        <authorList>
            <person name="Heylen K."/>
            <person name="Keltjens J."/>
        </authorList>
    </citation>
    <scope>NUCLEOTIDE SEQUENCE [LARGE SCALE GENOMIC DNA]</scope>
    <source>
        <strain evidence="2">LMG 21833T</strain>
    </source>
</reference>
<evidence type="ECO:0000313" key="1">
    <source>
        <dbReference type="EMBL" id="EKN70919.1"/>
    </source>
</evidence>
<dbReference type="Proteomes" id="UP000006316">
    <property type="component" value="Unassembled WGS sequence"/>
</dbReference>
<dbReference type="EMBL" id="AJLS01000035">
    <property type="protein sequence ID" value="EKN70919.1"/>
    <property type="molecule type" value="Genomic_DNA"/>
</dbReference>
<accession>K6DRF6</accession>
<protein>
    <submittedName>
        <fullName evidence="1">Uncharacterized protein</fullName>
    </submittedName>
</protein>